<accession>A0A4R5M2X2</accession>
<name>A0A4R5M2X2_9BURK</name>
<proteinExistence type="predicted"/>
<sequence length="92" mass="9725">MNTLAKNSVVHTTAFLILILFACATSAADSQRDPASVLTALVDRIYVLGETSGNVDDMIAAEAKAADEVRQYVASGAVVVKPLWTPTKGVFQ</sequence>
<keyword evidence="3" id="KW-1185">Reference proteome</keyword>
<dbReference type="PROSITE" id="PS51257">
    <property type="entry name" value="PROKAR_LIPOPROTEIN"/>
    <property type="match status" value="1"/>
</dbReference>
<organism evidence="2 3">
    <name type="scientific">Paraburkholderia silviterrae</name>
    <dbReference type="NCBI Taxonomy" id="2528715"/>
    <lineage>
        <taxon>Bacteria</taxon>
        <taxon>Pseudomonadati</taxon>
        <taxon>Pseudomonadota</taxon>
        <taxon>Betaproteobacteria</taxon>
        <taxon>Burkholderiales</taxon>
        <taxon>Burkholderiaceae</taxon>
        <taxon>Paraburkholderia</taxon>
    </lineage>
</organism>
<feature type="chain" id="PRO_5020256407" evidence="1">
    <location>
        <begin position="28"/>
        <end position="92"/>
    </location>
</feature>
<keyword evidence="1" id="KW-0732">Signal</keyword>
<evidence type="ECO:0000313" key="2">
    <source>
        <dbReference type="EMBL" id="TDG19422.1"/>
    </source>
</evidence>
<reference evidence="2 3" key="1">
    <citation type="submission" date="2019-03" db="EMBL/GenBank/DDBJ databases">
        <title>Paraburkholderia sp. 4M-K11, isolated from subtropical forest soil.</title>
        <authorList>
            <person name="Gao Z.-H."/>
            <person name="Qiu L.-H."/>
        </authorList>
    </citation>
    <scope>NUCLEOTIDE SEQUENCE [LARGE SCALE GENOMIC DNA]</scope>
    <source>
        <strain evidence="2 3">4M-K11</strain>
    </source>
</reference>
<dbReference type="Proteomes" id="UP000295722">
    <property type="component" value="Unassembled WGS sequence"/>
</dbReference>
<dbReference type="AlphaFoldDB" id="A0A4R5M2X2"/>
<evidence type="ECO:0000256" key="1">
    <source>
        <dbReference type="SAM" id="SignalP"/>
    </source>
</evidence>
<feature type="signal peptide" evidence="1">
    <location>
        <begin position="1"/>
        <end position="27"/>
    </location>
</feature>
<protein>
    <submittedName>
        <fullName evidence="2">Uncharacterized protein</fullName>
    </submittedName>
</protein>
<dbReference type="EMBL" id="SMRP01000022">
    <property type="protein sequence ID" value="TDG19422.1"/>
    <property type="molecule type" value="Genomic_DNA"/>
</dbReference>
<gene>
    <name evidence="2" type="ORF">EYW47_31035</name>
</gene>
<evidence type="ECO:0000313" key="3">
    <source>
        <dbReference type="Proteomes" id="UP000295722"/>
    </source>
</evidence>
<comment type="caution">
    <text evidence="2">The sequence shown here is derived from an EMBL/GenBank/DDBJ whole genome shotgun (WGS) entry which is preliminary data.</text>
</comment>